<proteinExistence type="predicted"/>
<evidence type="ECO:0000313" key="1">
    <source>
        <dbReference type="Proteomes" id="UP000694888"/>
    </source>
</evidence>
<dbReference type="Proteomes" id="UP000694888">
    <property type="component" value="Unplaced"/>
</dbReference>
<reference evidence="2" key="1">
    <citation type="submission" date="2025-08" db="UniProtKB">
        <authorList>
            <consortium name="RefSeq"/>
        </authorList>
    </citation>
    <scope>IDENTIFICATION</scope>
</reference>
<dbReference type="GeneID" id="101847967"/>
<accession>A0ABM0JUB7</accession>
<sequence length="193" mass="21902">MLGHHHEIVESPSKTVYTDYTDWNNKHPYPVWSTDLEKTPPKLHTVHIPGVQAWSVEESQMWAASQGLCSASHALGTLRADGRQLLRTDALKLQRFGVKEGKEALLAENKIRNIAFADKDQDRAHSWSFPASMHQALRKGELPCPSVCPLSMLATDPWSDNKVKSHWREQNLEHSVWFGYGDGTGANKRCLYW</sequence>
<keyword evidence="1" id="KW-1185">Reference proteome</keyword>
<gene>
    <name evidence="2" type="primary">LOC101847967</name>
</gene>
<dbReference type="RefSeq" id="XP_005101674.1">
    <property type="nucleotide sequence ID" value="XM_005101617.2"/>
</dbReference>
<name>A0ABM0JUB7_APLCA</name>
<organism evidence="1 2">
    <name type="scientific">Aplysia californica</name>
    <name type="common">California sea hare</name>
    <dbReference type="NCBI Taxonomy" id="6500"/>
    <lineage>
        <taxon>Eukaryota</taxon>
        <taxon>Metazoa</taxon>
        <taxon>Spiralia</taxon>
        <taxon>Lophotrochozoa</taxon>
        <taxon>Mollusca</taxon>
        <taxon>Gastropoda</taxon>
        <taxon>Heterobranchia</taxon>
        <taxon>Euthyneura</taxon>
        <taxon>Tectipleura</taxon>
        <taxon>Aplysiida</taxon>
        <taxon>Aplysioidea</taxon>
        <taxon>Aplysiidae</taxon>
        <taxon>Aplysia</taxon>
    </lineage>
</organism>
<protein>
    <submittedName>
        <fullName evidence="2">Uncharacterized protein LOC101847967</fullName>
    </submittedName>
</protein>
<evidence type="ECO:0000313" key="2">
    <source>
        <dbReference type="RefSeq" id="XP_005101674.1"/>
    </source>
</evidence>